<keyword evidence="1" id="KW-0808">Transferase</keyword>
<evidence type="ECO:0000313" key="2">
    <source>
        <dbReference type="EMBL" id="QKM63924.1"/>
    </source>
</evidence>
<dbReference type="InterPro" id="IPR044844">
    <property type="entry name" value="Trans_IPPS_euk-type"/>
</dbReference>
<dbReference type="PANTHER" id="PTHR11626:SF2">
    <property type="entry name" value="SQUALENE SYNTHASE"/>
    <property type="match status" value="1"/>
</dbReference>
<dbReference type="PROSITE" id="PS01044">
    <property type="entry name" value="SQUALEN_PHYTOEN_SYN_1"/>
    <property type="match status" value="1"/>
</dbReference>
<dbReference type="SFLD" id="SFLDG01018">
    <property type="entry name" value="Squalene/Phytoene_Synthase_Lik"/>
    <property type="match status" value="1"/>
</dbReference>
<dbReference type="AlphaFoldDB" id="A0A6M9PNK5"/>
<dbReference type="KEGG" id="ptrp:DCO17_00980"/>
<proteinExistence type="predicted"/>
<evidence type="ECO:0000256" key="1">
    <source>
        <dbReference type="ARBA" id="ARBA00022679"/>
    </source>
</evidence>
<dbReference type="Pfam" id="PF00494">
    <property type="entry name" value="SQS_PSY"/>
    <property type="match status" value="1"/>
</dbReference>
<dbReference type="InterPro" id="IPR002060">
    <property type="entry name" value="Squ/phyt_synthse"/>
</dbReference>
<dbReference type="Proteomes" id="UP000503312">
    <property type="component" value="Chromosome"/>
</dbReference>
<evidence type="ECO:0000313" key="3">
    <source>
        <dbReference type="Proteomes" id="UP000503312"/>
    </source>
</evidence>
<gene>
    <name evidence="2" type="ORF">DCO17_00980</name>
</gene>
<protein>
    <submittedName>
        <fullName evidence="2">Squalene/phytoene synthase</fullName>
    </submittedName>
</protein>
<dbReference type="GO" id="GO:0051996">
    <property type="term" value="F:squalene synthase [NAD(P)H] activity"/>
    <property type="evidence" value="ECO:0007669"/>
    <property type="project" value="InterPro"/>
</dbReference>
<dbReference type="GO" id="GO:0045338">
    <property type="term" value="P:farnesyl diphosphate metabolic process"/>
    <property type="evidence" value="ECO:0007669"/>
    <property type="project" value="InterPro"/>
</dbReference>
<accession>A0A6M9PNK5</accession>
<dbReference type="RefSeq" id="WP_173954968.1">
    <property type="nucleotide sequence ID" value="NZ_CP028942.1"/>
</dbReference>
<keyword evidence="3" id="KW-1185">Reference proteome</keyword>
<reference evidence="2 3" key="1">
    <citation type="submission" date="2018-04" db="EMBL/GenBank/DDBJ databases">
        <title>Polynucleobacter sp. UH21B genome.</title>
        <authorList>
            <person name="Hahn M.W."/>
        </authorList>
    </citation>
    <scope>NUCLEOTIDE SEQUENCE [LARGE SCALE GENOMIC DNA]</scope>
    <source>
        <strain evidence="2 3">MWH-UH21B</strain>
    </source>
</reference>
<organism evidence="2 3">
    <name type="scientific">Polynucleobacter tropicus</name>
    <dbReference type="NCBI Taxonomy" id="1743174"/>
    <lineage>
        <taxon>Bacteria</taxon>
        <taxon>Pseudomonadati</taxon>
        <taxon>Pseudomonadota</taxon>
        <taxon>Betaproteobacteria</taxon>
        <taxon>Burkholderiales</taxon>
        <taxon>Burkholderiaceae</taxon>
        <taxon>Polynucleobacter</taxon>
    </lineage>
</organism>
<name>A0A6M9PNK5_9BURK</name>
<sequence>MQQPTSSLNASFTDSQAQDLAYQKTILRSVSRTFALTIPLLPPAIEKVVGNTYLLCRIIDTIEDAASLSVSTKQELSKLFLDCVLERLPAQDFVNPCLLALRDYGNLDELDLISHTPTVLRILHTCSKKDQAAVSRCVSIMSDGMSYFHDKQTQAGLQDLKEFEKYCYVVAGVVGELLTTVFSNHSPTLSKSFLGKESLAIAFGQALQMTNILKDSPEDKARGVSWKPANMSQADLLQIAYEKLQDSLQYILLVPKQDSGIRRFCFLAFGLAVMTLSKIAQRTEFNNKNEIKLSRRTVMAFYTFTSVAIHSDLLMKIFFHHSSKALRKFAKT</sequence>
<dbReference type="SUPFAM" id="SSF48576">
    <property type="entry name" value="Terpenoid synthases"/>
    <property type="match status" value="1"/>
</dbReference>
<dbReference type="PANTHER" id="PTHR11626">
    <property type="entry name" value="FARNESYL-DIPHOSPHATE FARNESYLTRANSFERASE"/>
    <property type="match status" value="1"/>
</dbReference>
<dbReference type="Gene3D" id="1.10.600.10">
    <property type="entry name" value="Farnesyl Diphosphate Synthase"/>
    <property type="match status" value="1"/>
</dbReference>
<dbReference type="SFLD" id="SFLDS00005">
    <property type="entry name" value="Isoprenoid_Synthase_Type_I"/>
    <property type="match status" value="1"/>
</dbReference>
<dbReference type="InterPro" id="IPR008949">
    <property type="entry name" value="Isoprenoid_synthase_dom_sf"/>
</dbReference>
<dbReference type="EMBL" id="CP028942">
    <property type="protein sequence ID" value="QKM63924.1"/>
    <property type="molecule type" value="Genomic_DNA"/>
</dbReference>
<dbReference type="InterPro" id="IPR019845">
    <property type="entry name" value="Squalene/phytoene_synthase_CS"/>
</dbReference>